<dbReference type="SUPFAM" id="SSF50729">
    <property type="entry name" value="PH domain-like"/>
    <property type="match status" value="1"/>
</dbReference>
<feature type="domain" description="RanBD1" evidence="2">
    <location>
        <begin position="1026"/>
        <end position="1173"/>
    </location>
</feature>
<feature type="compositionally biased region" description="Polar residues" evidence="1">
    <location>
        <begin position="672"/>
        <end position="682"/>
    </location>
</feature>
<dbReference type="InterPro" id="IPR000156">
    <property type="entry name" value="Ran_bind_dom"/>
</dbReference>
<feature type="region of interest" description="Disordered" evidence="1">
    <location>
        <begin position="1067"/>
        <end position="1087"/>
    </location>
</feature>
<feature type="region of interest" description="Disordered" evidence="1">
    <location>
        <begin position="409"/>
        <end position="1052"/>
    </location>
</feature>
<dbReference type="AlphaFoldDB" id="A0AA35PY28"/>
<evidence type="ECO:0000256" key="1">
    <source>
        <dbReference type="SAM" id="MobiDB-lite"/>
    </source>
</evidence>
<keyword evidence="4" id="KW-1185">Reference proteome</keyword>
<dbReference type="EMBL" id="CABFNP030000786">
    <property type="protein sequence ID" value="CAI6086115.1"/>
    <property type="molecule type" value="Genomic_DNA"/>
</dbReference>
<dbReference type="PANTHER" id="PTHR38697:SF1">
    <property type="entry name" value="NUCLEAR PORE COMPLEX PROTEIN SIMILAR TO S. CEREVISIAE NUP2 (EUROFUNG)"/>
    <property type="match status" value="1"/>
</dbReference>
<protein>
    <recommendedName>
        <fullName evidence="2">RanBD1 domain-containing protein</fullName>
    </recommendedName>
</protein>
<evidence type="ECO:0000313" key="3">
    <source>
        <dbReference type="EMBL" id="CAI6086115.1"/>
    </source>
</evidence>
<evidence type="ECO:0000313" key="4">
    <source>
        <dbReference type="Proteomes" id="UP001160390"/>
    </source>
</evidence>
<gene>
    <name evidence="3" type="ORF">CCHLO57077_00010263</name>
</gene>
<feature type="compositionally biased region" description="Polar residues" evidence="1">
    <location>
        <begin position="566"/>
        <end position="581"/>
    </location>
</feature>
<organism evidence="3 4">
    <name type="scientific">Clonostachys chloroleuca</name>
    <dbReference type="NCBI Taxonomy" id="1926264"/>
    <lineage>
        <taxon>Eukaryota</taxon>
        <taxon>Fungi</taxon>
        <taxon>Dikarya</taxon>
        <taxon>Ascomycota</taxon>
        <taxon>Pezizomycotina</taxon>
        <taxon>Sordariomycetes</taxon>
        <taxon>Hypocreomycetidae</taxon>
        <taxon>Hypocreales</taxon>
        <taxon>Bionectriaceae</taxon>
        <taxon>Clonostachys</taxon>
    </lineage>
</organism>
<feature type="region of interest" description="Disordered" evidence="1">
    <location>
        <begin position="261"/>
        <end position="386"/>
    </location>
</feature>
<feature type="compositionally biased region" description="Basic and acidic residues" evidence="1">
    <location>
        <begin position="603"/>
        <end position="626"/>
    </location>
</feature>
<dbReference type="Proteomes" id="UP001160390">
    <property type="component" value="Unassembled WGS sequence"/>
</dbReference>
<feature type="compositionally biased region" description="Low complexity" evidence="1">
    <location>
        <begin position="536"/>
        <end position="565"/>
    </location>
</feature>
<feature type="compositionally biased region" description="Low complexity" evidence="1">
    <location>
        <begin position="308"/>
        <end position="330"/>
    </location>
</feature>
<feature type="compositionally biased region" description="Polar residues" evidence="1">
    <location>
        <begin position="690"/>
        <end position="702"/>
    </location>
</feature>
<feature type="compositionally biased region" description="Basic and acidic residues" evidence="1">
    <location>
        <begin position="1018"/>
        <end position="1041"/>
    </location>
</feature>
<feature type="compositionally biased region" description="Low complexity" evidence="1">
    <location>
        <begin position="491"/>
        <end position="502"/>
    </location>
</feature>
<dbReference type="PANTHER" id="PTHR38697">
    <property type="entry name" value="NUCLEAR PORE COMPLEX PROTEIN SIMILAR TO S. CEREVISIAE NUP2 (EUROFUNG)"/>
    <property type="match status" value="1"/>
</dbReference>
<feature type="compositionally biased region" description="Basic and acidic residues" evidence="1">
    <location>
        <begin position="476"/>
        <end position="485"/>
    </location>
</feature>
<feature type="compositionally biased region" description="Polar residues" evidence="1">
    <location>
        <begin position="409"/>
        <end position="423"/>
    </location>
</feature>
<dbReference type="Pfam" id="PF00638">
    <property type="entry name" value="Ran_BP1"/>
    <property type="match status" value="1"/>
</dbReference>
<feature type="compositionally biased region" description="Acidic residues" evidence="1">
    <location>
        <begin position="428"/>
        <end position="444"/>
    </location>
</feature>
<evidence type="ECO:0000259" key="2">
    <source>
        <dbReference type="PROSITE" id="PS50196"/>
    </source>
</evidence>
<feature type="compositionally biased region" description="Polar residues" evidence="1">
    <location>
        <begin position="877"/>
        <end position="899"/>
    </location>
</feature>
<dbReference type="InterPro" id="IPR053074">
    <property type="entry name" value="NPC_Nucleoporin"/>
</dbReference>
<proteinExistence type="predicted"/>
<comment type="caution">
    <text evidence="3">The sequence shown here is derived from an EMBL/GenBank/DDBJ whole genome shotgun (WGS) entry which is preliminary data.</text>
</comment>
<feature type="compositionally biased region" description="Low complexity" evidence="1">
    <location>
        <begin position="653"/>
        <end position="668"/>
    </location>
</feature>
<feature type="compositionally biased region" description="Polar residues" evidence="1">
    <location>
        <begin position="729"/>
        <end position="745"/>
    </location>
</feature>
<dbReference type="CDD" id="cd13170">
    <property type="entry name" value="RanBD_NUP50"/>
    <property type="match status" value="1"/>
</dbReference>
<feature type="compositionally biased region" description="Low complexity" evidence="1">
    <location>
        <begin position="762"/>
        <end position="776"/>
    </location>
</feature>
<name>A0AA35PY28_9HYPO</name>
<accession>A0AA35PY28</accession>
<feature type="compositionally biased region" description="Low complexity" evidence="1">
    <location>
        <begin position="367"/>
        <end position="384"/>
    </location>
</feature>
<feature type="region of interest" description="Disordered" evidence="1">
    <location>
        <begin position="1"/>
        <end position="52"/>
    </location>
</feature>
<dbReference type="InterPro" id="IPR011993">
    <property type="entry name" value="PH-like_dom_sf"/>
</dbReference>
<feature type="region of interest" description="Disordered" evidence="1">
    <location>
        <begin position="112"/>
        <end position="131"/>
    </location>
</feature>
<dbReference type="Gene3D" id="2.30.29.30">
    <property type="entry name" value="Pleckstrin-homology domain (PH domain)/Phosphotyrosine-binding domain (PTB)"/>
    <property type="match status" value="1"/>
</dbReference>
<feature type="compositionally biased region" description="Low complexity" evidence="1">
    <location>
        <begin position="517"/>
        <end position="529"/>
    </location>
</feature>
<sequence>MVTFALPGDNDAGDVGSSTPKSRPGLAFSQRGFAASPYGSVGKRAGSSTPLGGSIRKSFIARSEPPASSLGRSFAGQRNIFRASAISDSPPTANTFSPSVPQSTMKRVFAPGATPEPSRTARELGAQSATRGVAARAKDKDLFPMRISSPPPELTGEALAQKVPKDWDPKGSIYADQFLAHLAPAEFDEDQRRQFFCILDLRRLKYAADEIFVKKGWKLNVMNFAKEFEKSRSIILLRYGLYEFQNVKPSKEILKRWRREHGLPDPEEEAESTPTKTTSKKKRKATDDGEGLSTPALKSKKRDLDTDTPVAPFAAATAPSTTPAAAPPAASKNKRKASLGEEAQAPPAKLQRPTSGARTLFEQAANKASSTPSTTPAKPSFSSAKPATNNLMRSVLKSEAAQAASSTNGNIFGYLSDNSSAKNSGVDADAESESDSEESPEAEQADERSAKRPALTSTVDTPSDAGTRESTPGRSLFDRITRDEGGQPVRATTPLEPAPAALKDQTWKPDATPLKFAAPTSTPQTESPSAAPPSAAPSVISSTSFNFTTSKATSSSSEASPLFATKPSSAFASKPSTTVQAPSLFASKPSSTSSLFGAPKPDAAAEKPKEAFTETAKKDAESDKENVPSSDQAPAGTKPATPQPSLGFSFGLKPAAAEPPKETPAAAPSLFGPSSATTTSSLFGAPKAQAASTPSVLGSTTLFGKPTETNEEPEKPAASEPPKAATPFSGFSTPSTVGNKPTSNLFGAGSSSSSSLFKNNVSTAPATSSSFSFGAPQNGGAQANSTPLFAPKSPPTSFNNSMVEGSPMKQDDKSPAKPIFSGLGNTTTPAAAPIFSWNAPSSGTAPASTPAPSSNIFGPASNPPAGSGNTGGMNFNFAASSGTINNPFSSGASATTTPSFEFGKPASGSGSGSNSTPFQFNANNASPAPIFGMNQGNTNGSAPSSGGTFTFSGINAQPQQGAGTPFGNNQNIFNLQPPTGGPSTGTTSGLDTPFSLGDGSSLATTPARGTPEPTSKAEAAKEPAKEPTKAADDEEGEKHEQINLTDGAEEGEDTLHEVRAKVLKFIPAGSEGDDKPKSKSPWSTQGVGPLRVLQNKETKLVRLLLRAEPRGHVALNRALMPEMSYKADNKYVKITTSNEKGDGLETWMIQVKTKELAIELAEALEKHKKENKK</sequence>
<feature type="compositionally biased region" description="Polar residues" evidence="1">
    <location>
        <begin position="934"/>
        <end position="976"/>
    </location>
</feature>
<reference evidence="3" key="1">
    <citation type="submission" date="2023-01" db="EMBL/GenBank/DDBJ databases">
        <authorList>
            <person name="Piombo E."/>
        </authorList>
    </citation>
    <scope>NUCLEOTIDE SEQUENCE</scope>
</reference>
<dbReference type="PROSITE" id="PS50196">
    <property type="entry name" value="RANBD1"/>
    <property type="match status" value="1"/>
</dbReference>
<feature type="compositionally biased region" description="Polar residues" evidence="1">
    <location>
        <begin position="912"/>
        <end position="926"/>
    </location>
</feature>
<feature type="compositionally biased region" description="Polar residues" evidence="1">
    <location>
        <begin position="838"/>
        <end position="856"/>
    </location>
</feature>
<dbReference type="SMART" id="SM00160">
    <property type="entry name" value="RanBD"/>
    <property type="match status" value="1"/>
</dbReference>